<organism evidence="3 5">
    <name type="scientific">Venturia inaequalis</name>
    <name type="common">Apple scab fungus</name>
    <dbReference type="NCBI Taxonomy" id="5025"/>
    <lineage>
        <taxon>Eukaryota</taxon>
        <taxon>Fungi</taxon>
        <taxon>Dikarya</taxon>
        <taxon>Ascomycota</taxon>
        <taxon>Pezizomycotina</taxon>
        <taxon>Dothideomycetes</taxon>
        <taxon>Pleosporomycetidae</taxon>
        <taxon>Venturiales</taxon>
        <taxon>Venturiaceae</taxon>
        <taxon>Venturia</taxon>
    </lineage>
</organism>
<feature type="region of interest" description="Disordered" evidence="1">
    <location>
        <begin position="240"/>
        <end position="290"/>
    </location>
</feature>
<dbReference type="Proteomes" id="UP000490939">
    <property type="component" value="Unassembled WGS sequence"/>
</dbReference>
<accession>A0A8H3VJA4</accession>
<reference evidence="3 5" key="1">
    <citation type="submission" date="2019-07" db="EMBL/GenBank/DDBJ databases">
        <title>Venturia inaequalis Genome Resource.</title>
        <authorList>
            <person name="Lichtner F.J."/>
        </authorList>
    </citation>
    <scope>NUCLEOTIDE SEQUENCE [LARGE SCALE GENOMIC DNA]</scope>
    <source>
        <strain evidence="2 4">120213</strain>
        <strain evidence="3 5">DMI_063113</strain>
    </source>
</reference>
<evidence type="ECO:0000313" key="5">
    <source>
        <dbReference type="Proteomes" id="UP000490939"/>
    </source>
</evidence>
<sequence length="502" mass="57016">MAKWQFKPSVYSAIRRPLRTPPQCAFSTSQSRLDDERPRSNRQASAKAGRLIANLNTRGAPERMRDPGFGLRGLKPYDDQPKNNTANTASGPLRIRRIEVNSKNEGNPSNDRPRQSSDRSAPRRNDLSSQPRNPARSFDRSSSRGPPRTYGRSSSQEPPRRESGSGQYSASTPRREGRDAGRYDRREEEALAALEEEDEEEDEEEKDIQLMVEREERLASPVQEEWEVMDEDGNIVDEAIEEEDEEDEEDDKEYTKFVKEMEEEEQEEATEDDDESEELDIYSGEDEEAPAKWEQEAYEMMEMTQKQIGPAPKPYNPKAMTAEELHTAFITTGAGELGVAAAAKQVMGRLGRRADVDYQYDAELASRLYQGKVVRFRDAEEKKRVMWMAEEFASNTANRIMEKKGEWEPKIDVGFVPVPEQAKEEIAGKAMRGIYPAMPTVTGELARLGQSDQEKTMAHLRRSVLLNETYSPAQGKSMVDFIAKIWPTVHSKTTQSKKQKGS</sequence>
<feature type="compositionally biased region" description="Basic and acidic residues" evidence="1">
    <location>
        <begin position="173"/>
        <end position="189"/>
    </location>
</feature>
<feature type="region of interest" description="Disordered" evidence="1">
    <location>
        <begin position="1"/>
        <end position="212"/>
    </location>
</feature>
<proteinExistence type="predicted"/>
<dbReference type="EMBL" id="WNWS01000201">
    <property type="protein sequence ID" value="KAE9975152.1"/>
    <property type="molecule type" value="Genomic_DNA"/>
</dbReference>
<dbReference type="AlphaFoldDB" id="A0A8H3VJA4"/>
<keyword evidence="5" id="KW-1185">Reference proteome</keyword>
<evidence type="ECO:0000313" key="2">
    <source>
        <dbReference type="EMBL" id="KAE9975152.1"/>
    </source>
</evidence>
<feature type="compositionally biased region" description="Basic and acidic residues" evidence="1">
    <location>
        <begin position="111"/>
        <end position="126"/>
    </location>
</feature>
<evidence type="ECO:0000313" key="4">
    <source>
        <dbReference type="Proteomes" id="UP000447873"/>
    </source>
</evidence>
<dbReference type="Proteomes" id="UP000447873">
    <property type="component" value="Unassembled WGS sequence"/>
</dbReference>
<dbReference type="EMBL" id="WNWR01000150">
    <property type="protein sequence ID" value="KAE9990164.1"/>
    <property type="molecule type" value="Genomic_DNA"/>
</dbReference>
<gene>
    <name evidence="3" type="ORF">EG327_001804</name>
    <name evidence="2" type="ORF">EG328_003436</name>
</gene>
<name>A0A8H3VJA4_VENIN</name>
<feature type="compositionally biased region" description="Acidic residues" evidence="1">
    <location>
        <begin position="261"/>
        <end position="288"/>
    </location>
</feature>
<evidence type="ECO:0000313" key="3">
    <source>
        <dbReference type="EMBL" id="KAE9990164.1"/>
    </source>
</evidence>
<feature type="compositionally biased region" description="Acidic residues" evidence="1">
    <location>
        <begin position="240"/>
        <end position="252"/>
    </location>
</feature>
<feature type="compositionally biased region" description="Acidic residues" evidence="1">
    <location>
        <begin position="194"/>
        <end position="206"/>
    </location>
</feature>
<evidence type="ECO:0000256" key="1">
    <source>
        <dbReference type="SAM" id="MobiDB-lite"/>
    </source>
</evidence>
<protein>
    <submittedName>
        <fullName evidence="3">Uncharacterized protein</fullName>
    </submittedName>
</protein>
<comment type="caution">
    <text evidence="3">The sequence shown here is derived from an EMBL/GenBank/DDBJ whole genome shotgun (WGS) entry which is preliminary data.</text>
</comment>